<gene>
    <name evidence="9" type="ORF">HYG79_14520</name>
</gene>
<evidence type="ECO:0000259" key="8">
    <source>
        <dbReference type="Pfam" id="PF02308"/>
    </source>
</evidence>
<name>A0A7H9AST9_9FLAO</name>
<feature type="transmembrane region" description="Helical" evidence="7">
    <location>
        <begin position="98"/>
        <end position="116"/>
    </location>
</feature>
<evidence type="ECO:0000313" key="10">
    <source>
        <dbReference type="Proteomes" id="UP000509302"/>
    </source>
</evidence>
<dbReference type="KEGG" id="cagg:HYG79_14520"/>
<dbReference type="AlphaFoldDB" id="A0A7H9AST9"/>
<dbReference type="Pfam" id="PF02308">
    <property type="entry name" value="MgtC"/>
    <property type="match status" value="1"/>
</dbReference>
<feature type="transmembrane region" description="Helical" evidence="7">
    <location>
        <begin position="43"/>
        <end position="63"/>
    </location>
</feature>
<keyword evidence="10" id="KW-1185">Reference proteome</keyword>
<evidence type="ECO:0000256" key="6">
    <source>
        <dbReference type="ARBA" id="ARBA00023136"/>
    </source>
</evidence>
<feature type="transmembrane region" description="Helical" evidence="7">
    <location>
        <begin position="12"/>
        <end position="31"/>
    </location>
</feature>
<evidence type="ECO:0000256" key="2">
    <source>
        <dbReference type="ARBA" id="ARBA00009298"/>
    </source>
</evidence>
<evidence type="ECO:0000256" key="7">
    <source>
        <dbReference type="SAM" id="Phobius"/>
    </source>
</evidence>
<dbReference type="EMBL" id="CP058595">
    <property type="protein sequence ID" value="QLG46509.1"/>
    <property type="molecule type" value="Genomic_DNA"/>
</dbReference>
<dbReference type="PANTHER" id="PTHR33778">
    <property type="entry name" value="PROTEIN MGTC"/>
    <property type="match status" value="1"/>
</dbReference>
<sequence>MEILEFETGELLPFAIRVIIAGAGGMLIGFERDVKGKTAGIRTSILVAMGAAVFVLMSLHLGQSPEADYMRVIGQVVSGIGFLGAGAILQNKNKIKGIATAATIWCSAGIGCLAAASLFSQLAVFVILVVIVNITFGIISIGKKKDHFN</sequence>
<comment type="similarity">
    <text evidence="2">Belongs to the MgtC/SapB family.</text>
</comment>
<dbReference type="Proteomes" id="UP000509302">
    <property type="component" value="Chromosome"/>
</dbReference>
<accession>A0A7H9AST9</accession>
<dbReference type="PRINTS" id="PR01837">
    <property type="entry name" value="MGTCSAPBPROT"/>
</dbReference>
<reference evidence="9 10" key="1">
    <citation type="journal article" date="2006" name="Int. J. Syst. Evol. Microbiol.">
        <title>Costertonia aggregata gen. nov., sp. nov., a mesophilic marine bacterium of the family Flavobacteriaceae, isolated from a mature biofilm.</title>
        <authorList>
            <person name="Kwon K.K."/>
            <person name="Lee Y.K."/>
            <person name="Lee H.K."/>
        </authorList>
    </citation>
    <scope>NUCLEOTIDE SEQUENCE [LARGE SCALE GENOMIC DNA]</scope>
    <source>
        <strain evidence="9 10">KCCM 42265</strain>
    </source>
</reference>
<dbReference type="InterPro" id="IPR049177">
    <property type="entry name" value="MgtC_SapB_SrpB_YhiD_N"/>
</dbReference>
<feature type="transmembrane region" description="Helical" evidence="7">
    <location>
        <begin position="122"/>
        <end position="142"/>
    </location>
</feature>
<evidence type="ECO:0000256" key="5">
    <source>
        <dbReference type="ARBA" id="ARBA00022989"/>
    </source>
</evidence>
<comment type="subcellular location">
    <subcellularLocation>
        <location evidence="1">Cell membrane</location>
        <topology evidence="1">Multi-pass membrane protein</topology>
    </subcellularLocation>
</comment>
<proteinExistence type="inferred from homology"/>
<dbReference type="InterPro" id="IPR003416">
    <property type="entry name" value="MgtC/SapB/SrpB/YhiD_fam"/>
</dbReference>
<organism evidence="9 10">
    <name type="scientific">Costertonia aggregata</name>
    <dbReference type="NCBI Taxonomy" id="343403"/>
    <lineage>
        <taxon>Bacteria</taxon>
        <taxon>Pseudomonadati</taxon>
        <taxon>Bacteroidota</taxon>
        <taxon>Flavobacteriia</taxon>
        <taxon>Flavobacteriales</taxon>
        <taxon>Flavobacteriaceae</taxon>
        <taxon>Costertonia</taxon>
    </lineage>
</organism>
<protein>
    <submittedName>
        <fullName evidence="9">MgtC/SapB family protein</fullName>
    </submittedName>
</protein>
<keyword evidence="4 7" id="KW-0812">Transmembrane</keyword>
<feature type="domain" description="MgtC/SapB/SrpB/YhiD N-terminal" evidence="8">
    <location>
        <begin position="19"/>
        <end position="136"/>
    </location>
</feature>
<keyword evidence="3" id="KW-1003">Cell membrane</keyword>
<evidence type="ECO:0000313" key="9">
    <source>
        <dbReference type="EMBL" id="QLG46509.1"/>
    </source>
</evidence>
<feature type="transmembrane region" description="Helical" evidence="7">
    <location>
        <begin position="69"/>
        <end position="89"/>
    </location>
</feature>
<evidence type="ECO:0000256" key="4">
    <source>
        <dbReference type="ARBA" id="ARBA00022692"/>
    </source>
</evidence>
<dbReference type="RefSeq" id="WP_179242788.1">
    <property type="nucleotide sequence ID" value="NZ_CP058595.1"/>
</dbReference>
<evidence type="ECO:0000256" key="3">
    <source>
        <dbReference type="ARBA" id="ARBA00022475"/>
    </source>
</evidence>
<evidence type="ECO:0000256" key="1">
    <source>
        <dbReference type="ARBA" id="ARBA00004651"/>
    </source>
</evidence>
<dbReference type="PANTHER" id="PTHR33778:SF3">
    <property type="entry name" value="PROTEIN MGTC"/>
    <property type="match status" value="1"/>
</dbReference>
<keyword evidence="6 7" id="KW-0472">Membrane</keyword>
<keyword evidence="5 7" id="KW-1133">Transmembrane helix</keyword>
<dbReference type="GO" id="GO:0005886">
    <property type="term" value="C:plasma membrane"/>
    <property type="evidence" value="ECO:0007669"/>
    <property type="project" value="UniProtKB-SubCell"/>
</dbReference>